<dbReference type="GO" id="GO:0032259">
    <property type="term" value="P:methylation"/>
    <property type="evidence" value="ECO:0007669"/>
    <property type="project" value="UniProtKB-KW"/>
</dbReference>
<gene>
    <name evidence="7" type="primary">ufaA1</name>
    <name evidence="7" type="ORF">LMG3328_02483</name>
    <name evidence="8" type="ORF">LMG7053_04074</name>
</gene>
<reference evidence="9 10" key="1">
    <citation type="submission" date="2020-04" db="EMBL/GenBank/DDBJ databases">
        <authorList>
            <person name="De Canck E."/>
        </authorList>
    </citation>
    <scope>NUCLEOTIDE SEQUENCE [LARGE SCALE GENOMIC DNA]</scope>
    <source>
        <strain evidence="7 9">LMG 3328</strain>
        <strain evidence="8 10">LMG 7053</strain>
    </source>
</reference>
<dbReference type="InterPro" id="IPR029063">
    <property type="entry name" value="SAM-dependent_MTases_sf"/>
</dbReference>
<dbReference type="CDD" id="cd02440">
    <property type="entry name" value="AdoMet_MTases"/>
    <property type="match status" value="1"/>
</dbReference>
<dbReference type="EMBL" id="CADILE010000006">
    <property type="protein sequence ID" value="CAB3864984.1"/>
    <property type="molecule type" value="Genomic_DNA"/>
</dbReference>
<dbReference type="EMBL" id="CADILJ010000044">
    <property type="protein sequence ID" value="CAB3953434.1"/>
    <property type="molecule type" value="Genomic_DNA"/>
</dbReference>
<dbReference type="EC" id="2.1.1.-" evidence="7"/>
<evidence type="ECO:0000256" key="5">
    <source>
        <dbReference type="ARBA" id="ARBA00023098"/>
    </source>
</evidence>
<evidence type="ECO:0000313" key="8">
    <source>
        <dbReference type="EMBL" id="CAB3953434.1"/>
    </source>
</evidence>
<keyword evidence="5" id="KW-0443">Lipid metabolism</keyword>
<feature type="active site" evidence="6">
    <location>
        <position position="391"/>
    </location>
</feature>
<dbReference type="PANTHER" id="PTHR43667">
    <property type="entry name" value="CYCLOPROPANE-FATTY-ACYL-PHOSPHOLIPID SYNTHASE"/>
    <property type="match status" value="1"/>
</dbReference>
<evidence type="ECO:0000313" key="10">
    <source>
        <dbReference type="Proteomes" id="UP000494161"/>
    </source>
</evidence>
<evidence type="ECO:0000256" key="6">
    <source>
        <dbReference type="PIRSR" id="PIRSR003085-1"/>
    </source>
</evidence>
<organism evidence="7 9">
    <name type="scientific">Achromobacter ruhlandii</name>
    <dbReference type="NCBI Taxonomy" id="72557"/>
    <lineage>
        <taxon>Bacteria</taxon>
        <taxon>Pseudomonadati</taxon>
        <taxon>Pseudomonadota</taxon>
        <taxon>Betaproteobacteria</taxon>
        <taxon>Burkholderiales</taxon>
        <taxon>Alcaligenaceae</taxon>
        <taxon>Achromobacter</taxon>
    </lineage>
</organism>
<evidence type="ECO:0000256" key="3">
    <source>
        <dbReference type="ARBA" id="ARBA00022679"/>
    </source>
</evidence>
<accession>A0A1D8IFI4</accession>
<evidence type="ECO:0000256" key="2">
    <source>
        <dbReference type="ARBA" id="ARBA00022603"/>
    </source>
</evidence>
<dbReference type="PANTHER" id="PTHR43667:SF2">
    <property type="entry name" value="FATTY ACID C-METHYL TRANSFERASE"/>
    <property type="match status" value="1"/>
</dbReference>
<keyword evidence="2 7" id="KW-0489">Methyltransferase</keyword>
<protein>
    <submittedName>
        <fullName evidence="7">Tuberculostearic acid methyltransferase UfaA1</fullName>
        <ecNumber evidence="7">2.1.1.-</ecNumber>
    </submittedName>
</protein>
<comment type="similarity">
    <text evidence="1">Belongs to the CFA/CMAS family.</text>
</comment>
<dbReference type="GeneID" id="55562291"/>
<keyword evidence="4" id="KW-0949">S-adenosyl-L-methionine</keyword>
<dbReference type="InterPro" id="IPR003333">
    <property type="entry name" value="CMAS"/>
</dbReference>
<dbReference type="AlphaFoldDB" id="A0A1D8IFI4"/>
<dbReference type="Proteomes" id="UP000494122">
    <property type="component" value="Unassembled WGS sequence"/>
</dbReference>
<dbReference type="Gene3D" id="3.40.50.150">
    <property type="entry name" value="Vaccinia Virus protein VP39"/>
    <property type="match status" value="1"/>
</dbReference>
<keyword evidence="10" id="KW-1185">Reference proteome</keyword>
<evidence type="ECO:0000313" key="9">
    <source>
        <dbReference type="Proteomes" id="UP000494122"/>
    </source>
</evidence>
<evidence type="ECO:0000256" key="4">
    <source>
        <dbReference type="ARBA" id="ARBA00022691"/>
    </source>
</evidence>
<sequence>MKPMTPSEHASIAASRRAGSLDRLLRQRLFASLGALDHGQLLIEDSLGSVTLGRGEPCVRLTVSDLGFYRLVAAQGSVGAGEAYGDGLWRCDDLVGLVRLLVRNRDTLDAMESGLARLAGWALRRWHAGNRNTRAGSRRNIAAHYDLGNPFFALFLSDDLMYSSALWADGDDTLEAASHRKLETICRKLELRPADRVVEIGSGWGGFAIHAARHYGCHVTTATLSREQHDLAIERVRAAGLQDRVSVVLRDYRDLQGQYDKLVSVEMIEAVGANFLETYFAKVASLLEPGGRALIQAITIEDHRYRQALASVDFIKRHIFPGSFIPSIEAMLRAKTRACDLALVHLEDFGLSYARTLQAWRERFLARLPEARAQGFDARFCRLWEFYLAYCEGGFRERSIGVAHLLLTHPQARATGARWVREGA</sequence>
<dbReference type="InterPro" id="IPR050723">
    <property type="entry name" value="CFA/CMAS"/>
</dbReference>
<dbReference type="SUPFAM" id="SSF53335">
    <property type="entry name" value="S-adenosyl-L-methionine-dependent methyltransferases"/>
    <property type="match status" value="1"/>
</dbReference>
<evidence type="ECO:0000313" key="7">
    <source>
        <dbReference type="EMBL" id="CAB3864984.1"/>
    </source>
</evidence>
<evidence type="ECO:0000256" key="1">
    <source>
        <dbReference type="ARBA" id="ARBA00010815"/>
    </source>
</evidence>
<dbReference type="Pfam" id="PF02353">
    <property type="entry name" value="CMAS"/>
    <property type="match status" value="1"/>
</dbReference>
<dbReference type="GO" id="GO:0008168">
    <property type="term" value="F:methyltransferase activity"/>
    <property type="evidence" value="ECO:0007669"/>
    <property type="project" value="UniProtKB-KW"/>
</dbReference>
<dbReference type="GO" id="GO:0008610">
    <property type="term" value="P:lipid biosynthetic process"/>
    <property type="evidence" value="ECO:0007669"/>
    <property type="project" value="InterPro"/>
</dbReference>
<name>A0A1D8IFI4_9BURK</name>
<proteinExistence type="inferred from homology"/>
<dbReference type="Proteomes" id="UP000494161">
    <property type="component" value="Unassembled WGS sequence"/>
</dbReference>
<keyword evidence="3 7" id="KW-0808">Transferase</keyword>
<dbReference type="PIRSF" id="PIRSF003085">
    <property type="entry name" value="CMAS"/>
    <property type="match status" value="1"/>
</dbReference>
<dbReference type="RefSeq" id="WP_049075989.1">
    <property type="nucleotide sequence ID" value="NZ_CADIJL010000006.1"/>
</dbReference>